<comment type="caution">
    <text evidence="1">The sequence shown here is derived from an EMBL/GenBank/DDBJ whole genome shotgun (WGS) entry which is preliminary data.</text>
</comment>
<organism evidence="1 2">
    <name type="scientific">Brevibacillus parabrevis</name>
    <dbReference type="NCBI Taxonomy" id="54914"/>
    <lineage>
        <taxon>Bacteria</taxon>
        <taxon>Bacillati</taxon>
        <taxon>Bacillota</taxon>
        <taxon>Bacilli</taxon>
        <taxon>Bacillales</taxon>
        <taxon>Paenibacillaceae</taxon>
        <taxon>Brevibacillus</taxon>
    </lineage>
</organism>
<protein>
    <recommendedName>
        <fullName evidence="3">DUF1963 domain-containing protein</fullName>
    </recommendedName>
</protein>
<sequence>MQFLDANKQWTPEFMQYIEQTAKPSVKLTLSKEPATITDSKVGGTPWLPPQLAIPQDEEGRDYLFIAQINWAQMPPLEGYPTSGLTSFFVKQDDTFGLLDQAFHVWHFPDVIDSEQIDPYQPEDPDLYSPVLGGPYKLTGKLEKQLIPYKNHRADQYQLPTDQDEVAYSKYWDLTDASGSRIGGYPYFSQDDVREEEMELLFQLDMEGDHKSYYVSWGDSGVANFFIRKQDLLRLDFSQVFYTWDCL</sequence>
<name>A0A4Y3PIY7_BREPA</name>
<dbReference type="Proteomes" id="UP000316882">
    <property type="component" value="Unassembled WGS sequence"/>
</dbReference>
<gene>
    <name evidence="1" type="ORF">BPA01_40520</name>
</gene>
<dbReference type="Pfam" id="PF09234">
    <property type="entry name" value="DUF1963"/>
    <property type="match status" value="1"/>
</dbReference>
<dbReference type="PANTHER" id="PTHR36436:SF6">
    <property type="entry name" value="SLL5081 PROTEIN"/>
    <property type="match status" value="1"/>
</dbReference>
<dbReference type="InterPro" id="IPR015315">
    <property type="entry name" value="DUF1963"/>
</dbReference>
<proteinExistence type="predicted"/>
<dbReference type="EMBL" id="BJMH01000023">
    <property type="protein sequence ID" value="GEB34472.1"/>
    <property type="molecule type" value="Genomic_DNA"/>
</dbReference>
<dbReference type="RefSeq" id="WP_122962324.1">
    <property type="nucleotide sequence ID" value="NZ_BJMH01000023.1"/>
</dbReference>
<dbReference type="AlphaFoldDB" id="A0A4Y3PIY7"/>
<keyword evidence="2" id="KW-1185">Reference proteome</keyword>
<dbReference type="PANTHER" id="PTHR36436">
    <property type="entry name" value="SLL5081 PROTEIN"/>
    <property type="match status" value="1"/>
</dbReference>
<dbReference type="SUPFAM" id="SSF103032">
    <property type="entry name" value="Hypothetical protein YwqG"/>
    <property type="match status" value="1"/>
</dbReference>
<evidence type="ECO:0008006" key="3">
    <source>
        <dbReference type="Google" id="ProtNLM"/>
    </source>
</evidence>
<dbReference type="GeneID" id="87610592"/>
<dbReference type="InterPro" id="IPR035948">
    <property type="entry name" value="YwqG-like_sf"/>
</dbReference>
<evidence type="ECO:0000313" key="2">
    <source>
        <dbReference type="Proteomes" id="UP000316882"/>
    </source>
</evidence>
<reference evidence="1 2" key="1">
    <citation type="submission" date="2019-06" db="EMBL/GenBank/DDBJ databases">
        <title>Whole genome shotgun sequence of Brevibacillus parabrevis NBRC 12334.</title>
        <authorList>
            <person name="Hosoyama A."/>
            <person name="Uohara A."/>
            <person name="Ohji S."/>
            <person name="Ichikawa N."/>
        </authorList>
    </citation>
    <scope>NUCLEOTIDE SEQUENCE [LARGE SCALE GENOMIC DNA]</scope>
    <source>
        <strain evidence="1 2">NBRC 12334</strain>
    </source>
</reference>
<evidence type="ECO:0000313" key="1">
    <source>
        <dbReference type="EMBL" id="GEB34472.1"/>
    </source>
</evidence>
<accession>A0A4Y3PIY7</accession>
<dbReference type="Gene3D" id="2.30.320.10">
    <property type="entry name" value="YwqG-like"/>
    <property type="match status" value="1"/>
</dbReference>